<comment type="caution">
    <text evidence="8">The sequence shown here is derived from an EMBL/GenBank/DDBJ whole genome shotgun (WGS) entry which is preliminary data.</text>
</comment>
<evidence type="ECO:0000256" key="1">
    <source>
        <dbReference type="ARBA" id="ARBA00004141"/>
    </source>
</evidence>
<dbReference type="GO" id="GO:0004888">
    <property type="term" value="F:transmembrane signaling receptor activity"/>
    <property type="evidence" value="ECO:0007669"/>
    <property type="project" value="InterPro"/>
</dbReference>
<feature type="transmembrane region" description="Helical" evidence="5">
    <location>
        <begin position="268"/>
        <end position="286"/>
    </location>
</feature>
<keyword evidence="5" id="KW-0732">Signal</keyword>
<comment type="subcellular location">
    <subcellularLocation>
        <location evidence="1">Membrane</location>
        <topology evidence="1">Multi-pass membrane protein</topology>
    </subcellularLocation>
</comment>
<feature type="transmembrane region" description="Helical" evidence="5">
    <location>
        <begin position="292"/>
        <end position="319"/>
    </location>
</feature>
<keyword evidence="2 5" id="KW-0812">Transmembrane</keyword>
<dbReference type="InterPro" id="IPR006202">
    <property type="entry name" value="Neur_chan_lig-bd"/>
</dbReference>
<dbReference type="AlphaFoldDB" id="A0AAV4DW54"/>
<dbReference type="Gene3D" id="1.20.58.390">
    <property type="entry name" value="Neurotransmitter-gated ion-channel transmembrane domain"/>
    <property type="match status" value="1"/>
</dbReference>
<organism evidence="8 9">
    <name type="scientific">Plakobranchus ocellatus</name>
    <dbReference type="NCBI Taxonomy" id="259542"/>
    <lineage>
        <taxon>Eukaryota</taxon>
        <taxon>Metazoa</taxon>
        <taxon>Spiralia</taxon>
        <taxon>Lophotrochozoa</taxon>
        <taxon>Mollusca</taxon>
        <taxon>Gastropoda</taxon>
        <taxon>Heterobranchia</taxon>
        <taxon>Euthyneura</taxon>
        <taxon>Panpulmonata</taxon>
        <taxon>Sacoglossa</taxon>
        <taxon>Placobranchoidea</taxon>
        <taxon>Plakobranchidae</taxon>
        <taxon>Plakobranchus</taxon>
    </lineage>
</organism>
<feature type="transmembrane region" description="Helical" evidence="5">
    <location>
        <begin position="233"/>
        <end position="256"/>
    </location>
</feature>
<keyword evidence="9" id="KW-1185">Reference proteome</keyword>
<feature type="domain" description="Neurotransmitter-gated ion-channel ligand-binding" evidence="6">
    <location>
        <begin position="31"/>
        <end position="232"/>
    </location>
</feature>
<dbReference type="EMBL" id="BLXT01008440">
    <property type="protein sequence ID" value="GFO48628.1"/>
    <property type="molecule type" value="Genomic_DNA"/>
</dbReference>
<evidence type="ECO:0000256" key="2">
    <source>
        <dbReference type="ARBA" id="ARBA00022692"/>
    </source>
</evidence>
<dbReference type="SUPFAM" id="SSF63712">
    <property type="entry name" value="Nicotinic receptor ligand binding domain-like"/>
    <property type="match status" value="1"/>
</dbReference>
<comment type="similarity">
    <text evidence="5">Belongs to the ligand-gated ion channel (TC 1.A.9) family.</text>
</comment>
<evidence type="ECO:0000313" key="9">
    <source>
        <dbReference type="Proteomes" id="UP000735302"/>
    </source>
</evidence>
<dbReference type="GO" id="GO:0005230">
    <property type="term" value="F:extracellular ligand-gated monoatomic ion channel activity"/>
    <property type="evidence" value="ECO:0007669"/>
    <property type="project" value="InterPro"/>
</dbReference>
<dbReference type="InterPro" id="IPR018000">
    <property type="entry name" value="Neurotransmitter_ion_chnl_CS"/>
</dbReference>
<proteinExistence type="inferred from homology"/>
<accession>A0AAV4DW54</accession>
<evidence type="ECO:0000259" key="6">
    <source>
        <dbReference type="Pfam" id="PF02931"/>
    </source>
</evidence>
<dbReference type="InterPro" id="IPR036734">
    <property type="entry name" value="Neur_chan_lig-bd_sf"/>
</dbReference>
<sequence>MRTWVFSVAFLCWFDRMRPTRCQTYENVYNLEQAIFRNYSPTIRPVIDQSKAIEIAARFVIISFPQVDEVEQVFSVNGALWLTWIDEILRWNPSDYGNASLIFPDRLTVWRPRIVILNTAGKRDIFEDDHQPLKLFPNGQVIWVPGGIFPVTCKFNMRKFPFDKQSCVVTMVAMHGFSDSITFTVPSDGISFRLYSQNPGWSITASSLDTVLNSMDVPFYELQISLTFSRRPAFFVLSILLPVNLVAILDILVFLIPIETGERIGVSLTVLLAQTVYMSITSTYLPTASDSIPLVVFFLMIMTIMAVFTVAMCILFAWLHHKEEEEQRRGSSESIFKSTFRKLRKLTSRKAHPENPSRFHFRAGNNRLNSIEKTTRSNCNAPLSTASTHHQNGGHSVMQSHTPLSEEYLTIKRDTSGSGACIVTSISSKDRHSNRNQIGESMYSCRMNHCDSSSVVKNTLCHECTGRNTIVNGTGKYKAIVTFLEQTCLFAFLLFYCITLFAFLIVFLN</sequence>
<dbReference type="Proteomes" id="UP000735302">
    <property type="component" value="Unassembled WGS sequence"/>
</dbReference>
<feature type="signal peptide" evidence="5">
    <location>
        <begin position="1"/>
        <end position="22"/>
    </location>
</feature>
<dbReference type="Pfam" id="PF02932">
    <property type="entry name" value="Neur_chan_memb"/>
    <property type="match status" value="1"/>
</dbReference>
<evidence type="ECO:0000313" key="8">
    <source>
        <dbReference type="EMBL" id="GFO48628.1"/>
    </source>
</evidence>
<keyword evidence="3 5" id="KW-1133">Transmembrane helix</keyword>
<dbReference type="PRINTS" id="PR00252">
    <property type="entry name" value="NRIONCHANNEL"/>
</dbReference>
<keyword evidence="4 5" id="KW-0472">Membrane</keyword>
<feature type="transmembrane region" description="Helical" evidence="5">
    <location>
        <begin position="488"/>
        <end position="508"/>
    </location>
</feature>
<dbReference type="InterPro" id="IPR006029">
    <property type="entry name" value="Neurotrans-gated_channel_TM"/>
</dbReference>
<dbReference type="PROSITE" id="PS00236">
    <property type="entry name" value="NEUROTR_ION_CHANNEL"/>
    <property type="match status" value="1"/>
</dbReference>
<gene>
    <name evidence="8" type="ORF">PoB_007513300</name>
</gene>
<reference evidence="8 9" key="1">
    <citation type="journal article" date="2021" name="Elife">
        <title>Chloroplast acquisition without the gene transfer in kleptoplastic sea slugs, Plakobranchus ocellatus.</title>
        <authorList>
            <person name="Maeda T."/>
            <person name="Takahashi S."/>
            <person name="Yoshida T."/>
            <person name="Shimamura S."/>
            <person name="Takaki Y."/>
            <person name="Nagai Y."/>
            <person name="Toyoda A."/>
            <person name="Suzuki Y."/>
            <person name="Arimoto A."/>
            <person name="Ishii H."/>
            <person name="Satoh N."/>
            <person name="Nishiyama T."/>
            <person name="Hasebe M."/>
            <person name="Maruyama T."/>
            <person name="Minagawa J."/>
            <person name="Obokata J."/>
            <person name="Shigenobu S."/>
        </authorList>
    </citation>
    <scope>NUCLEOTIDE SEQUENCE [LARGE SCALE GENOMIC DNA]</scope>
</reference>
<feature type="chain" id="PRO_5043110066" evidence="5">
    <location>
        <begin position="23"/>
        <end position="509"/>
    </location>
</feature>
<dbReference type="InterPro" id="IPR036719">
    <property type="entry name" value="Neuro-gated_channel_TM_sf"/>
</dbReference>
<dbReference type="CDD" id="cd18989">
    <property type="entry name" value="LGIC_ECD_cation"/>
    <property type="match status" value="1"/>
</dbReference>
<dbReference type="PANTHER" id="PTHR18945">
    <property type="entry name" value="NEUROTRANSMITTER GATED ION CHANNEL"/>
    <property type="match status" value="1"/>
</dbReference>
<dbReference type="GO" id="GO:0016020">
    <property type="term" value="C:membrane"/>
    <property type="evidence" value="ECO:0007669"/>
    <property type="project" value="UniProtKB-SubCell"/>
</dbReference>
<feature type="domain" description="Neurotransmitter-gated ion-channel transmembrane" evidence="7">
    <location>
        <begin position="240"/>
        <end position="406"/>
    </location>
</feature>
<dbReference type="InterPro" id="IPR006201">
    <property type="entry name" value="Neur_channel"/>
</dbReference>
<dbReference type="InterPro" id="IPR038050">
    <property type="entry name" value="Neuro_actylchol_rec"/>
</dbReference>
<evidence type="ECO:0000256" key="4">
    <source>
        <dbReference type="ARBA" id="ARBA00023136"/>
    </source>
</evidence>
<protein>
    <submittedName>
        <fullName evidence="8">Neuronal acetylcholine receptor subunit alpha-7</fullName>
    </submittedName>
</protein>
<keyword evidence="5" id="KW-0813">Transport</keyword>
<keyword evidence="5" id="KW-0407">Ion channel</keyword>
<evidence type="ECO:0000259" key="7">
    <source>
        <dbReference type="Pfam" id="PF02932"/>
    </source>
</evidence>
<dbReference type="SUPFAM" id="SSF90112">
    <property type="entry name" value="Neurotransmitter-gated ion-channel transmembrane pore"/>
    <property type="match status" value="1"/>
</dbReference>
<dbReference type="Gene3D" id="2.70.170.10">
    <property type="entry name" value="Neurotransmitter-gated ion-channel ligand-binding domain"/>
    <property type="match status" value="1"/>
</dbReference>
<dbReference type="CDD" id="cd19051">
    <property type="entry name" value="LGIC_TM_cation"/>
    <property type="match status" value="1"/>
</dbReference>
<dbReference type="Pfam" id="PF02931">
    <property type="entry name" value="Neur_chan_LBD"/>
    <property type="match status" value="1"/>
</dbReference>
<evidence type="ECO:0000256" key="3">
    <source>
        <dbReference type="ARBA" id="ARBA00022989"/>
    </source>
</evidence>
<keyword evidence="8" id="KW-0675">Receptor</keyword>
<evidence type="ECO:0000256" key="5">
    <source>
        <dbReference type="RuleBase" id="RU000687"/>
    </source>
</evidence>
<keyword evidence="5" id="KW-0406">Ion transport</keyword>
<name>A0AAV4DW54_9GAST</name>